<dbReference type="AlphaFoldDB" id="A0A0E9W4L6"/>
<keyword evidence="1" id="KW-1133">Transmembrane helix</keyword>
<reference evidence="2" key="2">
    <citation type="journal article" date="2015" name="Fish Shellfish Immunol.">
        <title>Early steps in the European eel (Anguilla anguilla)-Vibrio vulnificus interaction in the gills: Role of the RtxA13 toxin.</title>
        <authorList>
            <person name="Callol A."/>
            <person name="Pajuelo D."/>
            <person name="Ebbesson L."/>
            <person name="Teles M."/>
            <person name="MacKenzie S."/>
            <person name="Amaro C."/>
        </authorList>
    </citation>
    <scope>NUCLEOTIDE SEQUENCE</scope>
</reference>
<keyword evidence="1" id="KW-0812">Transmembrane</keyword>
<sequence length="31" mass="3882">MSWCWRILWSCIVLAFKFKISMITHQRLLRN</sequence>
<evidence type="ECO:0000313" key="2">
    <source>
        <dbReference type="EMBL" id="JAH85282.1"/>
    </source>
</evidence>
<protein>
    <submittedName>
        <fullName evidence="2">Uncharacterized protein</fullName>
    </submittedName>
</protein>
<evidence type="ECO:0000256" key="1">
    <source>
        <dbReference type="SAM" id="Phobius"/>
    </source>
</evidence>
<reference evidence="2" key="1">
    <citation type="submission" date="2014-11" db="EMBL/GenBank/DDBJ databases">
        <authorList>
            <person name="Amaro Gonzalez C."/>
        </authorList>
    </citation>
    <scope>NUCLEOTIDE SEQUENCE</scope>
</reference>
<keyword evidence="1" id="KW-0472">Membrane</keyword>
<dbReference type="EMBL" id="GBXM01023295">
    <property type="protein sequence ID" value="JAH85282.1"/>
    <property type="molecule type" value="Transcribed_RNA"/>
</dbReference>
<accession>A0A0E9W4L6</accession>
<proteinExistence type="predicted"/>
<feature type="transmembrane region" description="Helical" evidence="1">
    <location>
        <begin position="6"/>
        <end position="24"/>
    </location>
</feature>
<name>A0A0E9W4L6_ANGAN</name>
<organism evidence="2">
    <name type="scientific">Anguilla anguilla</name>
    <name type="common">European freshwater eel</name>
    <name type="synonym">Muraena anguilla</name>
    <dbReference type="NCBI Taxonomy" id="7936"/>
    <lineage>
        <taxon>Eukaryota</taxon>
        <taxon>Metazoa</taxon>
        <taxon>Chordata</taxon>
        <taxon>Craniata</taxon>
        <taxon>Vertebrata</taxon>
        <taxon>Euteleostomi</taxon>
        <taxon>Actinopterygii</taxon>
        <taxon>Neopterygii</taxon>
        <taxon>Teleostei</taxon>
        <taxon>Anguilliformes</taxon>
        <taxon>Anguillidae</taxon>
        <taxon>Anguilla</taxon>
    </lineage>
</organism>